<sequence length="107" mass="12020">QKKQGKQETTKEEKEMVVDILELTQLKFSEYEAVFNDLSYGDVTHVSTFVDSLTNRGGIDSTKALTDSYPLDKPLIDSTSGNVISLDAYDDEDHCPREFGQVEESHT</sequence>
<protein>
    <submittedName>
        <fullName evidence="1">Uncharacterized protein</fullName>
    </submittedName>
</protein>
<accession>A0A1B6KSN1</accession>
<feature type="non-terminal residue" evidence="1">
    <location>
        <position position="107"/>
    </location>
</feature>
<reference evidence="1" key="1">
    <citation type="submission" date="2015-11" db="EMBL/GenBank/DDBJ databases">
        <title>De novo transcriptome assembly of four potential Pierce s Disease insect vectors from Arizona vineyards.</title>
        <authorList>
            <person name="Tassone E.E."/>
        </authorList>
    </citation>
    <scope>NUCLEOTIDE SEQUENCE</scope>
</reference>
<dbReference type="EMBL" id="GEBQ01025542">
    <property type="protein sequence ID" value="JAT14435.1"/>
    <property type="molecule type" value="Transcribed_RNA"/>
</dbReference>
<evidence type="ECO:0000313" key="1">
    <source>
        <dbReference type="EMBL" id="JAT14435.1"/>
    </source>
</evidence>
<proteinExistence type="predicted"/>
<gene>
    <name evidence="1" type="ORF">g.47167</name>
</gene>
<organism evidence="1">
    <name type="scientific">Graphocephala atropunctata</name>
    <dbReference type="NCBI Taxonomy" id="36148"/>
    <lineage>
        <taxon>Eukaryota</taxon>
        <taxon>Metazoa</taxon>
        <taxon>Ecdysozoa</taxon>
        <taxon>Arthropoda</taxon>
        <taxon>Hexapoda</taxon>
        <taxon>Insecta</taxon>
        <taxon>Pterygota</taxon>
        <taxon>Neoptera</taxon>
        <taxon>Paraneoptera</taxon>
        <taxon>Hemiptera</taxon>
        <taxon>Auchenorrhyncha</taxon>
        <taxon>Membracoidea</taxon>
        <taxon>Cicadellidae</taxon>
        <taxon>Cicadellinae</taxon>
        <taxon>Cicadellini</taxon>
        <taxon>Graphocephala</taxon>
    </lineage>
</organism>
<feature type="non-terminal residue" evidence="1">
    <location>
        <position position="1"/>
    </location>
</feature>
<name>A0A1B6KSN1_9HEMI</name>
<dbReference type="AlphaFoldDB" id="A0A1B6KSN1"/>